<dbReference type="GO" id="GO:0006303">
    <property type="term" value="P:double-strand break repair via nonhomologous end joining"/>
    <property type="evidence" value="ECO:0007669"/>
    <property type="project" value="UniProtKB-UniRule"/>
</dbReference>
<feature type="domain" description="Ku" evidence="4">
    <location>
        <begin position="55"/>
        <end position="183"/>
    </location>
</feature>
<dbReference type="GO" id="GO:0003690">
    <property type="term" value="F:double-stranded DNA binding"/>
    <property type="evidence" value="ECO:0007669"/>
    <property type="project" value="UniProtKB-UniRule"/>
</dbReference>
<comment type="subunit">
    <text evidence="2">Homodimer. Interacts with LigD.</text>
</comment>
<reference evidence="5 6" key="1">
    <citation type="submission" date="2020-08" db="EMBL/GenBank/DDBJ databases">
        <title>Genomic Encyclopedia of Type Strains, Phase IV (KMG-IV): sequencing the most valuable type-strain genomes for metagenomic binning, comparative biology and taxonomic classification.</title>
        <authorList>
            <person name="Goeker M."/>
        </authorList>
    </citation>
    <scope>NUCLEOTIDE SEQUENCE [LARGE SCALE GENOMIC DNA]</scope>
    <source>
        <strain evidence="5 6">DSM 26723</strain>
    </source>
</reference>
<keyword evidence="2" id="KW-0234">DNA repair</keyword>
<evidence type="ECO:0000256" key="2">
    <source>
        <dbReference type="HAMAP-Rule" id="MF_01875"/>
    </source>
</evidence>
<dbReference type="GO" id="GO:0006310">
    <property type="term" value="P:DNA recombination"/>
    <property type="evidence" value="ECO:0007669"/>
    <property type="project" value="UniProtKB-KW"/>
</dbReference>
<dbReference type="Gene3D" id="2.40.290.10">
    <property type="match status" value="1"/>
</dbReference>
<evidence type="ECO:0000256" key="3">
    <source>
        <dbReference type="SAM" id="MobiDB-lite"/>
    </source>
</evidence>
<dbReference type="InterPro" id="IPR016194">
    <property type="entry name" value="SPOC-like_C_dom_sf"/>
</dbReference>
<evidence type="ECO:0000259" key="4">
    <source>
        <dbReference type="SMART" id="SM00559"/>
    </source>
</evidence>
<feature type="region of interest" description="Disordered" evidence="3">
    <location>
        <begin position="258"/>
        <end position="290"/>
    </location>
</feature>
<dbReference type="InterPro" id="IPR009187">
    <property type="entry name" value="Prok_Ku"/>
</dbReference>
<dbReference type="SMART" id="SM00559">
    <property type="entry name" value="Ku78"/>
    <property type="match status" value="1"/>
</dbReference>
<dbReference type="Pfam" id="PF02735">
    <property type="entry name" value="Ku"/>
    <property type="match status" value="1"/>
</dbReference>
<evidence type="ECO:0000313" key="6">
    <source>
        <dbReference type="Proteomes" id="UP000588068"/>
    </source>
</evidence>
<dbReference type="PIRSF" id="PIRSF006493">
    <property type="entry name" value="Prok_Ku"/>
    <property type="match status" value="1"/>
</dbReference>
<comment type="function">
    <text evidence="2">With LigD forms a non-homologous end joining (NHEJ) DNA repair enzyme, which repairs dsDNA breaks with reduced fidelity. Binds linear dsDNA with 5'- and 3'- overhangs but not closed circular dsDNA nor ssDNA. Recruits and stimulates the ligase activity of LigD.</text>
</comment>
<dbReference type="InterPro" id="IPR006164">
    <property type="entry name" value="DNA_bd_Ku70/Ku80"/>
</dbReference>
<comment type="similarity">
    <text evidence="2">Belongs to the prokaryotic Ku family.</text>
</comment>
<dbReference type="Proteomes" id="UP000588068">
    <property type="component" value="Unassembled WGS sequence"/>
</dbReference>
<keyword evidence="2" id="KW-0227">DNA damage</keyword>
<evidence type="ECO:0000256" key="1">
    <source>
        <dbReference type="ARBA" id="ARBA00023125"/>
    </source>
</evidence>
<accession>A0A841HV49</accession>
<dbReference type="AlphaFoldDB" id="A0A841HV49"/>
<evidence type="ECO:0000313" key="5">
    <source>
        <dbReference type="EMBL" id="MBB6096060.1"/>
    </source>
</evidence>
<keyword evidence="2" id="KW-0233">DNA recombination</keyword>
<dbReference type="NCBIfam" id="TIGR02772">
    <property type="entry name" value="Ku_bact"/>
    <property type="match status" value="1"/>
</dbReference>
<dbReference type="EMBL" id="JACHHZ010000006">
    <property type="protein sequence ID" value="MBB6096060.1"/>
    <property type="molecule type" value="Genomic_DNA"/>
</dbReference>
<name>A0A841HV49_9GAMM</name>
<dbReference type="PANTHER" id="PTHR41251:SF1">
    <property type="entry name" value="NON-HOMOLOGOUS END JOINING PROTEIN KU"/>
    <property type="match status" value="1"/>
</dbReference>
<keyword evidence="1 2" id="KW-0238">DNA-binding</keyword>
<proteinExistence type="inferred from homology"/>
<comment type="caution">
    <text evidence="5">The sequence shown here is derived from an EMBL/GenBank/DDBJ whole genome shotgun (WGS) entry which is preliminary data.</text>
</comment>
<gene>
    <name evidence="2" type="primary">ku</name>
    <name evidence="5" type="ORF">HNQ60_004951</name>
</gene>
<dbReference type="RefSeq" id="WP_184335437.1">
    <property type="nucleotide sequence ID" value="NZ_JACHHZ010000006.1"/>
</dbReference>
<dbReference type="HAMAP" id="MF_01875">
    <property type="entry name" value="Prokaryotic_Ku"/>
    <property type="match status" value="1"/>
</dbReference>
<sequence>MAARSIGSLTISFGLVAIPVKLYSATQSGNAISFNLLHKACGSRLKQQYICQKEGVVVERDEMVKGYEFAKDQYVQFSNEEIKQLEEVGTHSVDISEFVPIEAIDPVYFDKTYYLAPDKGAAKPYALLVEALKESKRCAVAHWASRGKSHIVALRPVGDVLTMQQLYFATDVRPATELDVAKMDVKPQELKLARQLIDQQSATSFDPAAYTDDVRARVEAAIQKKVEGQEISVSEAQPETGGKVIDLMEALRASLEKTEAAKETASKLGPRKAPKRVEQPAKTARRAAKR</sequence>
<organism evidence="5 6">
    <name type="scientific">Povalibacter uvarum</name>
    <dbReference type="NCBI Taxonomy" id="732238"/>
    <lineage>
        <taxon>Bacteria</taxon>
        <taxon>Pseudomonadati</taxon>
        <taxon>Pseudomonadota</taxon>
        <taxon>Gammaproteobacteria</taxon>
        <taxon>Steroidobacterales</taxon>
        <taxon>Steroidobacteraceae</taxon>
        <taxon>Povalibacter</taxon>
    </lineage>
</organism>
<dbReference type="CDD" id="cd00789">
    <property type="entry name" value="KU_like"/>
    <property type="match status" value="1"/>
</dbReference>
<dbReference type="PANTHER" id="PTHR41251">
    <property type="entry name" value="NON-HOMOLOGOUS END JOINING PROTEIN KU"/>
    <property type="match status" value="1"/>
</dbReference>
<dbReference type="SUPFAM" id="SSF100939">
    <property type="entry name" value="SPOC domain-like"/>
    <property type="match status" value="1"/>
</dbReference>
<protein>
    <recommendedName>
        <fullName evidence="2">Non-homologous end joining protein Ku</fullName>
    </recommendedName>
</protein>
<keyword evidence="6" id="KW-1185">Reference proteome</keyword>